<gene>
    <name evidence="1" type="ORF">LQV63_18145</name>
</gene>
<organism evidence="1 2">
    <name type="scientific">Paenibacillus profundus</name>
    <dbReference type="NCBI Taxonomy" id="1173085"/>
    <lineage>
        <taxon>Bacteria</taxon>
        <taxon>Bacillati</taxon>
        <taxon>Bacillota</taxon>
        <taxon>Bacilli</taxon>
        <taxon>Bacillales</taxon>
        <taxon>Paenibacillaceae</taxon>
        <taxon>Paenibacillus</taxon>
    </lineage>
</organism>
<dbReference type="RefSeq" id="WP_233697754.1">
    <property type="nucleotide sequence ID" value="NZ_JAJNBZ010000015.1"/>
</dbReference>
<evidence type="ECO:0008006" key="3">
    <source>
        <dbReference type="Google" id="ProtNLM"/>
    </source>
</evidence>
<evidence type="ECO:0000313" key="1">
    <source>
        <dbReference type="EMBL" id="MCE5171224.1"/>
    </source>
</evidence>
<accession>A0ABS8YJ26</accession>
<name>A0ABS8YJ26_9BACL</name>
<keyword evidence="2" id="KW-1185">Reference proteome</keyword>
<dbReference type="Proteomes" id="UP001199916">
    <property type="component" value="Unassembled WGS sequence"/>
</dbReference>
<sequence length="422" mass="48382">MDITIEGIIAATRHKFGLDNYYLHSHELYRDVNMFNDTIYSLSMEWYPSHIAEQEEEGLNPAGTAVIQYDLGARQYKSVIFVQGKSYANGPTYQDISLDEIIKWVAAEAGIVYGEQFQLLKEQEGAFHFNECVDGIPVSPSGHIEIRFDEDGKLVQYSVYGHFPPASIIQEETYSLSLEDVELLAKKQLQLIEYPVDEEQCLLPLYGIEEIYVTNDGTAAIPFEFIVQARSRLNIDKVIEWELPSTRPFERIDIDQREEVTIEQTLACEPHPDTFPFTEAEQEKCIIAVKEGLSQLYPNDNGQWVLKTLHREKSYIQAILRENKPTKRVFQRKLLLFIDANRHEVINYMDNKPLLSMFDEFQVQGDITVSKDEAYDKLRESIELTPVYVYDPGKKKYVLCGKLDCQYAVNATSGEVVALGSL</sequence>
<protein>
    <recommendedName>
        <fullName evidence="3">DUF4901 domain-containing protein</fullName>
    </recommendedName>
</protein>
<reference evidence="1 2" key="1">
    <citation type="submission" date="2021-11" db="EMBL/GenBank/DDBJ databases">
        <title>Draft genome sequence of Paenibacillus profundus YoMME, a new Gram-positive bacteria with exoelectrogenic properties.</title>
        <authorList>
            <person name="Hubenova Y."/>
            <person name="Hubenova E."/>
            <person name="Manasiev Y."/>
            <person name="Peykov S."/>
            <person name="Mitov M."/>
        </authorList>
    </citation>
    <scope>NUCLEOTIDE SEQUENCE [LARGE SCALE GENOMIC DNA]</scope>
    <source>
        <strain evidence="1 2">YoMME</strain>
    </source>
</reference>
<comment type="caution">
    <text evidence="1">The sequence shown here is derived from an EMBL/GenBank/DDBJ whole genome shotgun (WGS) entry which is preliminary data.</text>
</comment>
<evidence type="ECO:0000313" key="2">
    <source>
        <dbReference type="Proteomes" id="UP001199916"/>
    </source>
</evidence>
<dbReference type="EMBL" id="JAJNBZ010000015">
    <property type="protein sequence ID" value="MCE5171224.1"/>
    <property type="molecule type" value="Genomic_DNA"/>
</dbReference>
<proteinExistence type="predicted"/>